<proteinExistence type="predicted"/>
<dbReference type="EMBL" id="OC856373">
    <property type="protein sequence ID" value="CAD7623658.1"/>
    <property type="molecule type" value="Genomic_DNA"/>
</dbReference>
<keyword evidence="1" id="KW-0812">Transmembrane</keyword>
<name>A0A7R9KIE8_9ACAR</name>
<keyword evidence="3" id="KW-1185">Reference proteome</keyword>
<protein>
    <submittedName>
        <fullName evidence="2">Uncharacterized protein</fullName>
    </submittedName>
</protein>
<reference evidence="2" key="1">
    <citation type="submission" date="2020-11" db="EMBL/GenBank/DDBJ databases">
        <authorList>
            <person name="Tran Van P."/>
        </authorList>
    </citation>
    <scope>NUCLEOTIDE SEQUENCE</scope>
</reference>
<dbReference type="Proteomes" id="UP000759131">
    <property type="component" value="Unassembled WGS sequence"/>
</dbReference>
<evidence type="ECO:0000256" key="1">
    <source>
        <dbReference type="SAM" id="Phobius"/>
    </source>
</evidence>
<evidence type="ECO:0000313" key="2">
    <source>
        <dbReference type="EMBL" id="CAD7623658.1"/>
    </source>
</evidence>
<dbReference type="EMBL" id="CAJPIZ010001798">
    <property type="protein sequence ID" value="CAG2104088.1"/>
    <property type="molecule type" value="Genomic_DNA"/>
</dbReference>
<gene>
    <name evidence="2" type="ORF">OSB1V03_LOCUS4110</name>
</gene>
<feature type="transmembrane region" description="Helical" evidence="1">
    <location>
        <begin position="42"/>
        <end position="64"/>
    </location>
</feature>
<evidence type="ECO:0000313" key="3">
    <source>
        <dbReference type="Proteomes" id="UP000759131"/>
    </source>
</evidence>
<keyword evidence="1" id="KW-1133">Transmembrane helix</keyword>
<sequence>MTNCALHTWFIATDMQLDFMYDDMEWNNFFKMFFWKPWPHCAVYFTVSYILGAIFSLLFEAPFLKLQSYLKKYFLDINHDSKQVNGNGEAFYYWQFTDK</sequence>
<organism evidence="2">
    <name type="scientific">Medioppia subpectinata</name>
    <dbReference type="NCBI Taxonomy" id="1979941"/>
    <lineage>
        <taxon>Eukaryota</taxon>
        <taxon>Metazoa</taxon>
        <taxon>Ecdysozoa</taxon>
        <taxon>Arthropoda</taxon>
        <taxon>Chelicerata</taxon>
        <taxon>Arachnida</taxon>
        <taxon>Acari</taxon>
        <taxon>Acariformes</taxon>
        <taxon>Sarcoptiformes</taxon>
        <taxon>Oribatida</taxon>
        <taxon>Brachypylina</taxon>
        <taxon>Oppioidea</taxon>
        <taxon>Oppiidae</taxon>
        <taxon>Medioppia</taxon>
    </lineage>
</organism>
<dbReference type="AlphaFoldDB" id="A0A7R9KIE8"/>
<accession>A0A7R9KIE8</accession>
<keyword evidence="1" id="KW-0472">Membrane</keyword>